<dbReference type="InterPro" id="IPR014729">
    <property type="entry name" value="Rossmann-like_a/b/a_fold"/>
</dbReference>
<comment type="caution">
    <text evidence="3">The sequence shown here is derived from an EMBL/GenBank/DDBJ whole genome shotgun (WGS) entry which is preliminary data.</text>
</comment>
<dbReference type="RefSeq" id="WP_184405428.1">
    <property type="nucleotide sequence ID" value="NZ_JACHHJ010000006.1"/>
</dbReference>
<feature type="domain" description="UspA" evidence="2">
    <location>
        <begin position="1"/>
        <end position="137"/>
    </location>
</feature>
<keyword evidence="4" id="KW-1185">Reference proteome</keyword>
<organism evidence="3 4">
    <name type="scientific">Geomicrobium halophilum</name>
    <dbReference type="NCBI Taxonomy" id="549000"/>
    <lineage>
        <taxon>Bacteria</taxon>
        <taxon>Bacillati</taxon>
        <taxon>Bacillota</taxon>
        <taxon>Bacilli</taxon>
        <taxon>Bacillales</taxon>
        <taxon>Geomicrobium</taxon>
    </lineage>
</organism>
<dbReference type="PANTHER" id="PTHR46268:SF6">
    <property type="entry name" value="UNIVERSAL STRESS PROTEIN UP12"/>
    <property type="match status" value="1"/>
</dbReference>
<protein>
    <submittedName>
        <fullName evidence="3">Nucleotide-binding universal stress UspA family protein</fullName>
    </submittedName>
</protein>
<gene>
    <name evidence="3" type="ORF">HNR44_003354</name>
</gene>
<evidence type="ECO:0000256" key="1">
    <source>
        <dbReference type="ARBA" id="ARBA00008791"/>
    </source>
</evidence>
<dbReference type="InterPro" id="IPR006015">
    <property type="entry name" value="Universal_stress_UspA"/>
</dbReference>
<proteinExistence type="inferred from homology"/>
<dbReference type="Pfam" id="PF00582">
    <property type="entry name" value="Usp"/>
    <property type="match status" value="1"/>
</dbReference>
<evidence type="ECO:0000313" key="3">
    <source>
        <dbReference type="EMBL" id="MBB6451347.1"/>
    </source>
</evidence>
<accession>A0A841PR25</accession>
<dbReference type="CDD" id="cd00293">
    <property type="entry name" value="USP-like"/>
    <property type="match status" value="1"/>
</dbReference>
<evidence type="ECO:0000313" key="4">
    <source>
        <dbReference type="Proteomes" id="UP000568839"/>
    </source>
</evidence>
<dbReference type="PANTHER" id="PTHR46268">
    <property type="entry name" value="STRESS RESPONSE PROTEIN NHAX"/>
    <property type="match status" value="1"/>
</dbReference>
<dbReference type="AlphaFoldDB" id="A0A841PR25"/>
<comment type="similarity">
    <text evidence="1">Belongs to the universal stress protein A family.</text>
</comment>
<dbReference type="Gene3D" id="3.40.50.620">
    <property type="entry name" value="HUPs"/>
    <property type="match status" value="1"/>
</dbReference>
<name>A0A841PR25_9BACL</name>
<dbReference type="Proteomes" id="UP000568839">
    <property type="component" value="Unassembled WGS sequence"/>
</dbReference>
<dbReference type="InterPro" id="IPR006016">
    <property type="entry name" value="UspA"/>
</dbReference>
<dbReference type="PRINTS" id="PR01438">
    <property type="entry name" value="UNVRSLSTRESS"/>
</dbReference>
<evidence type="ECO:0000259" key="2">
    <source>
        <dbReference type="Pfam" id="PF00582"/>
    </source>
</evidence>
<sequence length="137" mass="15362">MYKKILLAADGSKHSERAAEHAIHLSSENSTVDLLLVIDISKTKTEVLDTVSTDDLNHRRRRKIANIEEQLKEANVHYQLEIIHGDPGPAIVSHANLRDYDILVLGSRGLNQWQKMVLGSVSHKVAKRARCPVLIVK</sequence>
<dbReference type="SUPFAM" id="SSF52402">
    <property type="entry name" value="Adenine nucleotide alpha hydrolases-like"/>
    <property type="match status" value="1"/>
</dbReference>
<reference evidence="3 4" key="1">
    <citation type="submission" date="2020-08" db="EMBL/GenBank/DDBJ databases">
        <title>Genomic Encyclopedia of Type Strains, Phase IV (KMG-IV): sequencing the most valuable type-strain genomes for metagenomic binning, comparative biology and taxonomic classification.</title>
        <authorList>
            <person name="Goeker M."/>
        </authorList>
    </citation>
    <scope>NUCLEOTIDE SEQUENCE [LARGE SCALE GENOMIC DNA]</scope>
    <source>
        <strain evidence="3 4">DSM 21769</strain>
    </source>
</reference>
<dbReference type="EMBL" id="JACHHJ010000006">
    <property type="protein sequence ID" value="MBB6451347.1"/>
    <property type="molecule type" value="Genomic_DNA"/>
</dbReference>